<evidence type="ECO:0000256" key="3">
    <source>
        <dbReference type="RuleBase" id="RU361196"/>
    </source>
</evidence>
<dbReference type="InterPro" id="IPR052046">
    <property type="entry name" value="GH57_Enzymes"/>
</dbReference>
<evidence type="ECO:0000256" key="1">
    <source>
        <dbReference type="ARBA" id="ARBA00006821"/>
    </source>
</evidence>
<dbReference type="AlphaFoldDB" id="A0A7G9Y4N9"/>
<sequence length="816" mass="94197">MNRYICIHGHFYQPPRENPWLEEVELQDSSYPYHDWNERITAECYAPNTASRILDPDKRIIDIVNNYARISFDIGPTLFSWIKMHHPDVYQAIIEADQLSQERFSGHGSAIAQAYNHIIMPLANSRDKRTQIIWGIRDFEYRFGRKPEGMWLPETAANLETLDILAEHGIGFTILAPRQAQRVREIGKEEWEDVNEEIDPRMPYLCRLPSGRTINLFFYDGQISQDVAFRGLLNSGKNFAERLMDAFLDLEEPQLVHIATDGESYGHHHRYGDMALACALHYIESGKRADLTNYAEYLEKHPPTHEVEIIKNSSWSCAHGVERWRSDCGCNTLANPGWNQGWRAFLREAMDWLRDNLIPIYEGEMALHVQDPWQARDDYIKVILNRSAQNEVILDGSVQSVEAFLSRHVIRELSEEEKVKVLKLLEMQRCAMLMYTSCGWFFDEISGIETVQVMRYASCAMQLAREVSGEDLESGYLDILKRAQSNILDFKNGAQVWETFVKPAALDLLKVGAHYALSSLFEEYPETINIFCYTAESEIYDLNESGIQKLAVGKARIRADITGEERLVCFAVLHFGDPNLIGGVREYMGDDLFSLMRQEITNAFTKSDIPEVIRLMDRHFETHDYSLWHLFKDEQRKVLNQILEPILSEIEASSRQTYEQHYPIMQVMRDLRIPLPKALAAIAEFILNTDLRKSLETEELDLEHLQKLVEEAKKWSFELDRTTLGFVASKKINSLMEKLSMTPEDVSLLERIETIFRILSALSLELDLWKTQNTYFSISKQLNGGMREGAESGDQTAKKWVNHFNNLQAYLCVGSL</sequence>
<comment type="similarity">
    <text evidence="1 3">Belongs to the glycosyl hydrolase 57 family.</text>
</comment>
<dbReference type="Pfam" id="PF12055">
    <property type="entry name" value="DUF3536"/>
    <property type="match status" value="1"/>
</dbReference>
<keyword evidence="2 3" id="KW-0119">Carbohydrate metabolism</keyword>
<dbReference type="InterPro" id="IPR011330">
    <property type="entry name" value="Glyco_hydro/deAcase_b/a-brl"/>
</dbReference>
<evidence type="ECO:0000256" key="2">
    <source>
        <dbReference type="ARBA" id="ARBA00023277"/>
    </source>
</evidence>
<evidence type="ECO:0000313" key="5">
    <source>
        <dbReference type="EMBL" id="QNO42973.1"/>
    </source>
</evidence>
<dbReference type="InterPro" id="IPR027291">
    <property type="entry name" value="Glyco_hydro_38_N_sf"/>
</dbReference>
<dbReference type="Gene3D" id="3.20.110.10">
    <property type="entry name" value="Glycoside hydrolase 38, N terminal domain"/>
    <property type="match status" value="2"/>
</dbReference>
<dbReference type="PANTHER" id="PTHR36306:SF3">
    <property type="entry name" value="GLYCOSIDE HYDROLASE FAMILY 57"/>
    <property type="match status" value="1"/>
</dbReference>
<dbReference type="InterPro" id="IPR004300">
    <property type="entry name" value="Glyco_hydro_57_N"/>
</dbReference>
<feature type="domain" description="Glycoside hydrolase family 57 N-terminal" evidence="4">
    <location>
        <begin position="17"/>
        <end position="308"/>
    </location>
</feature>
<reference evidence="5" key="1">
    <citation type="submission" date="2020-06" db="EMBL/GenBank/DDBJ databases">
        <title>Unique genomic features of the anaerobic methanotrophic archaea.</title>
        <authorList>
            <person name="Chadwick G.L."/>
            <person name="Skennerton C.T."/>
            <person name="Laso-Perez R."/>
            <person name="Leu A.O."/>
            <person name="Speth D.R."/>
            <person name="Yu H."/>
            <person name="Morgan-Lang C."/>
            <person name="Hatzenpichler R."/>
            <person name="Goudeau D."/>
            <person name="Malmstrom R."/>
            <person name="Brazelton W.J."/>
            <person name="Woyke T."/>
            <person name="Hallam S.J."/>
            <person name="Tyson G.W."/>
            <person name="Wegener G."/>
            <person name="Boetius A."/>
            <person name="Orphan V."/>
        </authorList>
    </citation>
    <scope>NUCLEOTIDE SEQUENCE</scope>
</reference>
<evidence type="ECO:0000259" key="4">
    <source>
        <dbReference type="Pfam" id="PF03065"/>
    </source>
</evidence>
<dbReference type="EMBL" id="MT630784">
    <property type="protein sequence ID" value="QNO42973.1"/>
    <property type="molecule type" value="Genomic_DNA"/>
</dbReference>
<organism evidence="5">
    <name type="scientific">Candidatus Methanogaster sp. ANME-2c ERB4</name>
    <dbReference type="NCBI Taxonomy" id="2759911"/>
    <lineage>
        <taxon>Archaea</taxon>
        <taxon>Methanobacteriati</taxon>
        <taxon>Methanobacteriota</taxon>
        <taxon>Stenosarchaea group</taxon>
        <taxon>Methanomicrobia</taxon>
        <taxon>Methanosarcinales</taxon>
        <taxon>ANME-2 cluster</taxon>
        <taxon>Candidatus Methanogasteraceae</taxon>
        <taxon>Candidatus Methanogaster</taxon>
    </lineage>
</organism>
<dbReference type="CDD" id="cd10797">
    <property type="entry name" value="GH57N_APU_like_1"/>
    <property type="match status" value="1"/>
</dbReference>
<dbReference type="GO" id="GO:0005975">
    <property type="term" value="P:carbohydrate metabolic process"/>
    <property type="evidence" value="ECO:0007669"/>
    <property type="project" value="InterPro"/>
</dbReference>
<dbReference type="InterPro" id="IPR021923">
    <property type="entry name" value="DUF3536"/>
</dbReference>
<dbReference type="Pfam" id="PF03065">
    <property type="entry name" value="Glyco_hydro_57"/>
    <property type="match status" value="1"/>
</dbReference>
<proteinExistence type="inferred from homology"/>
<dbReference type="SUPFAM" id="SSF88713">
    <property type="entry name" value="Glycoside hydrolase/deacetylase"/>
    <property type="match status" value="1"/>
</dbReference>
<gene>
    <name evidence="5" type="ORF">MNOMIAMN_00013</name>
</gene>
<dbReference type="PANTHER" id="PTHR36306">
    <property type="entry name" value="ALPHA-AMYLASE-RELATED-RELATED"/>
    <property type="match status" value="1"/>
</dbReference>
<protein>
    <recommendedName>
        <fullName evidence="4">Glycoside hydrolase family 57 N-terminal domain-containing protein</fullName>
    </recommendedName>
</protein>
<dbReference type="GO" id="GO:0003824">
    <property type="term" value="F:catalytic activity"/>
    <property type="evidence" value="ECO:0007669"/>
    <property type="project" value="InterPro"/>
</dbReference>
<name>A0A7G9Y4N9_9EURY</name>
<accession>A0A7G9Y4N9</accession>